<gene>
    <name evidence="1" type="ORF">IC229_05820</name>
</gene>
<sequence length="86" mass="10061">MIKVGEMLQTMRQTDARGRNRVFDVVICTANHQRNTGGKFLELRKVRLLTKQRQSLRFLLVQAPGVKDPIRLHLDLILYFNNQEVL</sequence>
<protein>
    <submittedName>
        <fullName evidence="1">Uncharacterized protein</fullName>
    </submittedName>
</protein>
<evidence type="ECO:0000313" key="2">
    <source>
        <dbReference type="Proteomes" id="UP000598820"/>
    </source>
</evidence>
<dbReference type="EMBL" id="JACWZY010000003">
    <property type="protein sequence ID" value="MBD2700143.1"/>
    <property type="molecule type" value="Genomic_DNA"/>
</dbReference>
<name>A0A926XYG5_9BACT</name>
<proteinExistence type="predicted"/>
<organism evidence="1 2">
    <name type="scientific">Spirosoma profusum</name>
    <dbReference type="NCBI Taxonomy" id="2771354"/>
    <lineage>
        <taxon>Bacteria</taxon>
        <taxon>Pseudomonadati</taxon>
        <taxon>Bacteroidota</taxon>
        <taxon>Cytophagia</taxon>
        <taxon>Cytophagales</taxon>
        <taxon>Cytophagaceae</taxon>
        <taxon>Spirosoma</taxon>
    </lineage>
</organism>
<keyword evidence="2" id="KW-1185">Reference proteome</keyword>
<comment type="caution">
    <text evidence="1">The sequence shown here is derived from an EMBL/GenBank/DDBJ whole genome shotgun (WGS) entry which is preliminary data.</text>
</comment>
<evidence type="ECO:0000313" key="1">
    <source>
        <dbReference type="EMBL" id="MBD2700143.1"/>
    </source>
</evidence>
<dbReference type="AlphaFoldDB" id="A0A926XYG5"/>
<reference evidence="1" key="1">
    <citation type="submission" date="2020-09" db="EMBL/GenBank/DDBJ databases">
        <authorList>
            <person name="Kim M.K."/>
        </authorList>
    </citation>
    <scope>NUCLEOTIDE SEQUENCE</scope>
    <source>
        <strain evidence="1">BT702</strain>
    </source>
</reference>
<accession>A0A926XYG5</accession>
<dbReference type="Proteomes" id="UP000598820">
    <property type="component" value="Unassembled WGS sequence"/>
</dbReference>